<evidence type="ECO:0000313" key="5">
    <source>
        <dbReference type="EMBL" id="MCK9684513.1"/>
    </source>
</evidence>
<dbReference type="GO" id="GO:0008124">
    <property type="term" value="F:4-alpha-hydroxytetrahydrobiopterin dehydratase activity"/>
    <property type="evidence" value="ECO:0007669"/>
    <property type="project" value="UniProtKB-UniRule"/>
</dbReference>
<protein>
    <recommendedName>
        <fullName evidence="4">Putative pterin-4-alpha-carbinolamine dehydratase</fullName>
        <shortName evidence="4">PHS</shortName>
        <ecNumber evidence="4">4.2.1.96</ecNumber>
    </recommendedName>
    <alternativeName>
        <fullName evidence="4">4-alpha-hydroxy-tetrahydropterin dehydratase</fullName>
    </alternativeName>
    <alternativeName>
        <fullName evidence="4">Pterin carbinolamine dehydratase</fullName>
        <shortName evidence="4">PCD</shortName>
    </alternativeName>
</protein>
<dbReference type="GO" id="GO:0006729">
    <property type="term" value="P:tetrahydrobiopterin biosynthetic process"/>
    <property type="evidence" value="ECO:0007669"/>
    <property type="project" value="InterPro"/>
</dbReference>
<gene>
    <name evidence="5" type="ORF">LPC04_02195</name>
</gene>
<dbReference type="AlphaFoldDB" id="A0A9X2BXF5"/>
<comment type="catalytic activity">
    <reaction evidence="1 4">
        <text>(4aS,6R)-4a-hydroxy-L-erythro-5,6,7,8-tetrahydrobiopterin = (6R)-L-erythro-6,7-dihydrobiopterin + H2O</text>
        <dbReference type="Rhea" id="RHEA:11920"/>
        <dbReference type="ChEBI" id="CHEBI:15377"/>
        <dbReference type="ChEBI" id="CHEBI:15642"/>
        <dbReference type="ChEBI" id="CHEBI:43120"/>
        <dbReference type="EC" id="4.2.1.96"/>
    </reaction>
</comment>
<reference evidence="5" key="1">
    <citation type="submission" date="2021-11" db="EMBL/GenBank/DDBJ databases">
        <title>BS-T2-15 a new species belonging to the Comamonadaceae family isolated from the soil of a French oak forest.</title>
        <authorList>
            <person name="Mieszkin S."/>
            <person name="Alain K."/>
        </authorList>
    </citation>
    <scope>NUCLEOTIDE SEQUENCE</scope>
    <source>
        <strain evidence="5">BS-T2-15</strain>
    </source>
</reference>
<dbReference type="PANTHER" id="PTHR12599:SF0">
    <property type="entry name" value="PTERIN-4-ALPHA-CARBINOLAMINE DEHYDRATASE"/>
    <property type="match status" value="1"/>
</dbReference>
<evidence type="ECO:0000313" key="6">
    <source>
        <dbReference type="Proteomes" id="UP001139353"/>
    </source>
</evidence>
<comment type="similarity">
    <text evidence="2 4">Belongs to the pterin-4-alpha-carbinolamine dehydratase family.</text>
</comment>
<dbReference type="NCBIfam" id="NF002017">
    <property type="entry name" value="PRK00823.1-2"/>
    <property type="match status" value="1"/>
</dbReference>
<dbReference type="SUPFAM" id="SSF55248">
    <property type="entry name" value="PCD-like"/>
    <property type="match status" value="1"/>
</dbReference>
<proteinExistence type="inferred from homology"/>
<dbReference type="Gene3D" id="3.30.1360.20">
    <property type="entry name" value="Transcriptional coactivator/pterin dehydratase"/>
    <property type="match status" value="1"/>
</dbReference>
<dbReference type="Pfam" id="PF01329">
    <property type="entry name" value="Pterin_4a"/>
    <property type="match status" value="1"/>
</dbReference>
<dbReference type="InterPro" id="IPR001533">
    <property type="entry name" value="Pterin_deHydtase"/>
</dbReference>
<sequence>MTATSKLDPALLPGLLSQLPGWSLDSDAAAISRHLEFADFNEAFGFMARVALVAERRDHHPDWSNSYNVVDVTLTTHDAHGLTMKDIELARFIDRAVEGK</sequence>
<dbReference type="HAMAP" id="MF_00434">
    <property type="entry name" value="Pterin_4_alpha"/>
    <property type="match status" value="1"/>
</dbReference>
<dbReference type="NCBIfam" id="NF002018">
    <property type="entry name" value="PRK00823.1-3"/>
    <property type="match status" value="1"/>
</dbReference>
<dbReference type="CDD" id="cd00914">
    <property type="entry name" value="PCD_DCoH_subfamily_b"/>
    <property type="match status" value="1"/>
</dbReference>
<evidence type="ECO:0000256" key="3">
    <source>
        <dbReference type="ARBA" id="ARBA00023239"/>
    </source>
</evidence>
<name>A0A9X2BXF5_9BURK</name>
<evidence type="ECO:0000256" key="1">
    <source>
        <dbReference type="ARBA" id="ARBA00001554"/>
    </source>
</evidence>
<accession>A0A9X2BXF5</accession>
<keyword evidence="3 4" id="KW-0456">Lyase</keyword>
<comment type="caution">
    <text evidence="5">The sequence shown here is derived from an EMBL/GenBank/DDBJ whole genome shotgun (WGS) entry which is preliminary data.</text>
</comment>
<evidence type="ECO:0000256" key="4">
    <source>
        <dbReference type="HAMAP-Rule" id="MF_00434"/>
    </source>
</evidence>
<dbReference type="EC" id="4.2.1.96" evidence="4"/>
<dbReference type="Proteomes" id="UP001139353">
    <property type="component" value="Unassembled WGS sequence"/>
</dbReference>
<keyword evidence="6" id="KW-1185">Reference proteome</keyword>
<dbReference type="EMBL" id="JAJLJH010000001">
    <property type="protein sequence ID" value="MCK9684513.1"/>
    <property type="molecule type" value="Genomic_DNA"/>
</dbReference>
<dbReference type="PANTHER" id="PTHR12599">
    <property type="entry name" value="PTERIN-4-ALPHA-CARBINOLAMINE DEHYDRATASE"/>
    <property type="match status" value="1"/>
</dbReference>
<organism evidence="5 6">
    <name type="scientific">Scleromatobacter humisilvae</name>
    <dbReference type="NCBI Taxonomy" id="2897159"/>
    <lineage>
        <taxon>Bacteria</taxon>
        <taxon>Pseudomonadati</taxon>
        <taxon>Pseudomonadota</taxon>
        <taxon>Betaproteobacteria</taxon>
        <taxon>Burkholderiales</taxon>
        <taxon>Sphaerotilaceae</taxon>
        <taxon>Scleromatobacter</taxon>
    </lineage>
</organism>
<evidence type="ECO:0000256" key="2">
    <source>
        <dbReference type="ARBA" id="ARBA00006472"/>
    </source>
</evidence>
<dbReference type="RefSeq" id="WP_275680541.1">
    <property type="nucleotide sequence ID" value="NZ_JAJLJH010000001.1"/>
</dbReference>
<dbReference type="InterPro" id="IPR036428">
    <property type="entry name" value="PCD_sf"/>
</dbReference>